<feature type="binding site" evidence="9">
    <location>
        <position position="16"/>
    </location>
    <ligand>
        <name>substrate</name>
    </ligand>
</feature>
<dbReference type="GO" id="GO:0009168">
    <property type="term" value="P:purine ribonucleoside monophosphate biosynthetic process"/>
    <property type="evidence" value="ECO:0007669"/>
    <property type="project" value="UniProtKB-UniRule"/>
</dbReference>
<evidence type="ECO:0000313" key="11">
    <source>
        <dbReference type="EMBL" id="SHD78013.1"/>
    </source>
</evidence>
<feature type="binding site" evidence="9">
    <location>
        <position position="14"/>
    </location>
    <ligand>
        <name>Zn(2+)</name>
        <dbReference type="ChEBI" id="CHEBI:29105"/>
        <note>catalytic</note>
    </ligand>
</feature>
<evidence type="ECO:0000256" key="1">
    <source>
        <dbReference type="ARBA" id="ARBA00012784"/>
    </source>
</evidence>
<dbReference type="Pfam" id="PF00962">
    <property type="entry name" value="A_deaminase"/>
    <property type="match status" value="1"/>
</dbReference>
<evidence type="ECO:0000256" key="2">
    <source>
        <dbReference type="ARBA" id="ARBA00022723"/>
    </source>
</evidence>
<keyword evidence="4 9" id="KW-0862">Zinc</keyword>
<feature type="binding site" evidence="9">
    <location>
        <position position="198"/>
    </location>
    <ligand>
        <name>Zn(2+)</name>
        <dbReference type="ChEBI" id="CHEBI:29105"/>
        <note>catalytic</note>
    </ligand>
</feature>
<dbReference type="GO" id="GO:0009117">
    <property type="term" value="P:nucleotide metabolic process"/>
    <property type="evidence" value="ECO:0007669"/>
    <property type="project" value="UniProtKB-KW"/>
</dbReference>
<name>M1ZCL3_9FIRM</name>
<comment type="catalytic activity">
    <reaction evidence="7">
        <text>adenosine + H2O + H(+) = inosine + NH4(+)</text>
        <dbReference type="Rhea" id="RHEA:24408"/>
        <dbReference type="ChEBI" id="CHEBI:15377"/>
        <dbReference type="ChEBI" id="CHEBI:15378"/>
        <dbReference type="ChEBI" id="CHEBI:16335"/>
        <dbReference type="ChEBI" id="CHEBI:17596"/>
        <dbReference type="ChEBI" id="CHEBI:28938"/>
        <dbReference type="EC" id="3.5.4.4"/>
    </reaction>
    <physiologicalReaction direction="left-to-right" evidence="7">
        <dbReference type="Rhea" id="RHEA:24409"/>
    </physiologicalReaction>
</comment>
<dbReference type="HAMAP" id="MF_00540">
    <property type="entry name" value="A_deaminase"/>
    <property type="match status" value="1"/>
</dbReference>
<dbReference type="CDD" id="cd01320">
    <property type="entry name" value="ADA"/>
    <property type="match status" value="1"/>
</dbReference>
<protein>
    <recommendedName>
        <fullName evidence="1 9">Adenosine deaminase</fullName>
        <ecNumber evidence="1 9">3.5.4.4</ecNumber>
    </recommendedName>
    <alternativeName>
        <fullName evidence="6 9">Adenosine aminohydrolase</fullName>
    </alternativeName>
</protein>
<dbReference type="GO" id="GO:0004000">
    <property type="term" value="F:adenosine deaminase activity"/>
    <property type="evidence" value="ECO:0007669"/>
    <property type="project" value="UniProtKB-UniRule"/>
</dbReference>
<comment type="function">
    <text evidence="9">Catalyzes the hydrolytic deamination of adenosine and 2-deoxyadenosine.</text>
</comment>
<dbReference type="Gene3D" id="3.20.20.140">
    <property type="entry name" value="Metal-dependent hydrolases"/>
    <property type="match status" value="1"/>
</dbReference>
<comment type="caution">
    <text evidence="9">Lacks conserved residue(s) required for the propagation of feature annotation.</text>
</comment>
<evidence type="ECO:0000256" key="6">
    <source>
        <dbReference type="ARBA" id="ARBA00031852"/>
    </source>
</evidence>
<evidence type="ECO:0000256" key="4">
    <source>
        <dbReference type="ARBA" id="ARBA00022833"/>
    </source>
</evidence>
<feature type="binding site" evidence="9">
    <location>
        <position position="279"/>
    </location>
    <ligand>
        <name>Zn(2+)</name>
        <dbReference type="ChEBI" id="CHEBI:29105"/>
        <note>catalytic</note>
    </ligand>
</feature>
<keyword evidence="3 9" id="KW-0378">Hydrolase</keyword>
<dbReference type="PANTHER" id="PTHR11409">
    <property type="entry name" value="ADENOSINE DEAMINASE"/>
    <property type="match status" value="1"/>
</dbReference>
<dbReference type="InterPro" id="IPR028893">
    <property type="entry name" value="A_deaminase"/>
</dbReference>
<dbReference type="HOGENOM" id="CLU_039228_0_0_9"/>
<comment type="cofactor">
    <cofactor evidence="9">
        <name>Zn(2+)</name>
        <dbReference type="ChEBI" id="CHEBI:29105"/>
    </cofactor>
    <text evidence="9">Binds 1 zinc ion per subunit.</text>
</comment>
<feature type="domain" description="Adenosine deaminase" evidence="10">
    <location>
        <begin position="9"/>
        <end position="332"/>
    </location>
</feature>
<feature type="active site" description="Proton donor" evidence="9">
    <location>
        <position position="201"/>
    </location>
</feature>
<dbReference type="InterPro" id="IPR032466">
    <property type="entry name" value="Metal_Hydrolase"/>
</dbReference>
<dbReference type="EC" id="3.5.4.4" evidence="1 9"/>
<dbReference type="InterPro" id="IPR006330">
    <property type="entry name" value="Ado/ade_deaminase"/>
</dbReference>
<reference evidence="11 12" key="1">
    <citation type="submission" date="2016-11" db="EMBL/GenBank/DDBJ databases">
        <authorList>
            <person name="Manzoor S."/>
        </authorList>
    </citation>
    <scope>NUCLEOTIDE SEQUENCE [LARGE SCALE GENOMIC DNA]</scope>
    <source>
        <strain evidence="11">Clostridium ultunense strain Esp</strain>
    </source>
</reference>
<evidence type="ECO:0000313" key="12">
    <source>
        <dbReference type="Proteomes" id="UP000245423"/>
    </source>
</evidence>
<keyword evidence="12" id="KW-1185">Reference proteome</keyword>
<accession>M1ZCL3</accession>
<keyword evidence="2 9" id="KW-0479">Metal-binding</keyword>
<dbReference type="PANTHER" id="PTHR11409:SF43">
    <property type="entry name" value="ADENOSINE DEAMINASE"/>
    <property type="match status" value="1"/>
</dbReference>
<dbReference type="GO" id="GO:0006154">
    <property type="term" value="P:adenosine catabolic process"/>
    <property type="evidence" value="ECO:0007669"/>
    <property type="project" value="TreeGrafter"/>
</dbReference>
<dbReference type="RefSeq" id="WP_005585939.1">
    <property type="nucleotide sequence ID" value="NZ_LT669839.1"/>
</dbReference>
<dbReference type="OrthoDB" id="9779574at2"/>
<evidence type="ECO:0000256" key="8">
    <source>
        <dbReference type="ARBA" id="ARBA00049213"/>
    </source>
</evidence>
<organism evidence="11 12">
    <name type="scientific">[Clostridium] ultunense Esp</name>
    <dbReference type="NCBI Taxonomy" id="1288971"/>
    <lineage>
        <taxon>Bacteria</taxon>
        <taxon>Bacillati</taxon>
        <taxon>Bacillota</taxon>
        <taxon>Tissierellia</taxon>
        <taxon>Tissierellales</taxon>
        <taxon>Tepidimicrobiaceae</taxon>
        <taxon>Schnuerera</taxon>
    </lineage>
</organism>
<dbReference type="SUPFAM" id="SSF51556">
    <property type="entry name" value="Metallo-dependent hydrolases"/>
    <property type="match status" value="1"/>
</dbReference>
<comment type="catalytic activity">
    <reaction evidence="8">
        <text>2'-deoxyadenosine + H2O + H(+) = 2'-deoxyinosine + NH4(+)</text>
        <dbReference type="Rhea" id="RHEA:28190"/>
        <dbReference type="ChEBI" id="CHEBI:15377"/>
        <dbReference type="ChEBI" id="CHEBI:15378"/>
        <dbReference type="ChEBI" id="CHEBI:17256"/>
        <dbReference type="ChEBI" id="CHEBI:28938"/>
        <dbReference type="ChEBI" id="CHEBI:28997"/>
        <dbReference type="EC" id="3.5.4.4"/>
    </reaction>
    <physiologicalReaction direction="left-to-right" evidence="8">
        <dbReference type="Rhea" id="RHEA:28191"/>
    </physiologicalReaction>
</comment>
<feature type="site" description="Important for catalytic activity" evidence="9">
    <location>
        <position position="222"/>
    </location>
</feature>
<sequence length="341" mass="39403">MINILKELPKIELHCHLDGSVRPETMFELLSEKEELSYKGFKEFEALVKVKDECNSLVEYLKKFKYPLKIMQSQENIERITYELLEDLNMQNVKYVEIRFAPFLHTGEGLTFDEVVKSVLRGMERAKKDFGIISNAILICMRDESVEESIKVVEYGAKYIGKGVVAVDLAGNEKDFPPELHEEAFKLAFQKGYNITIHAGETGIEENIPKSIELLHAQRIGHGIAAAKDPKIMEMLKEKNIFLEMCPISNLQTKAVESIEDYPIRNFMEKWLKITVNTDNTTVSNTSLEKEYNFLIKKFNFNIEDILELIDNSIEAAFLQESERIYLRKTIEDELITMELI</sequence>
<evidence type="ECO:0000256" key="9">
    <source>
        <dbReference type="HAMAP-Rule" id="MF_00540"/>
    </source>
</evidence>
<dbReference type="Proteomes" id="UP000245423">
    <property type="component" value="Chromosome 1"/>
</dbReference>
<feature type="binding site" evidence="9">
    <location>
        <position position="16"/>
    </location>
    <ligand>
        <name>Zn(2+)</name>
        <dbReference type="ChEBI" id="CHEBI:29105"/>
        <note>catalytic</note>
    </ligand>
</feature>
<dbReference type="GO" id="GO:0046936">
    <property type="term" value="F:2'-deoxyadenosine deaminase activity"/>
    <property type="evidence" value="ECO:0007669"/>
    <property type="project" value="RHEA"/>
</dbReference>
<evidence type="ECO:0000256" key="7">
    <source>
        <dbReference type="ARBA" id="ARBA00047989"/>
    </source>
</evidence>
<proteinExistence type="inferred from homology"/>
<feature type="binding site" evidence="9">
    <location>
        <position position="171"/>
    </location>
    <ligand>
        <name>substrate</name>
    </ligand>
</feature>
<dbReference type="AlphaFoldDB" id="M1ZCL3"/>
<keyword evidence="5 9" id="KW-0546">Nucleotide metabolism</keyword>
<feature type="binding site" evidence="9">
    <location>
        <position position="18"/>
    </location>
    <ligand>
        <name>substrate</name>
    </ligand>
</feature>
<dbReference type="NCBIfam" id="TIGR01430">
    <property type="entry name" value="aden_deam"/>
    <property type="match status" value="1"/>
</dbReference>
<comment type="similarity">
    <text evidence="9">Belongs to the metallo-dependent hydrolases superfamily. Adenosine and AMP deaminases family. Adenosine deaminase subfamily.</text>
</comment>
<dbReference type="EMBL" id="LT669839">
    <property type="protein sequence ID" value="SHD78013.1"/>
    <property type="molecule type" value="Genomic_DNA"/>
</dbReference>
<dbReference type="GO" id="GO:0005829">
    <property type="term" value="C:cytosol"/>
    <property type="evidence" value="ECO:0007669"/>
    <property type="project" value="TreeGrafter"/>
</dbReference>
<evidence type="ECO:0000256" key="5">
    <source>
        <dbReference type="ARBA" id="ARBA00023080"/>
    </source>
</evidence>
<dbReference type="GO" id="GO:0043103">
    <property type="term" value="P:hypoxanthine salvage"/>
    <property type="evidence" value="ECO:0007669"/>
    <property type="project" value="TreeGrafter"/>
</dbReference>
<gene>
    <name evidence="9 11" type="primary">add</name>
    <name evidence="11" type="ORF">CUESP1_2673</name>
</gene>
<evidence type="ECO:0000256" key="3">
    <source>
        <dbReference type="ARBA" id="ARBA00022801"/>
    </source>
</evidence>
<dbReference type="GO" id="GO:0046103">
    <property type="term" value="P:inosine biosynthetic process"/>
    <property type="evidence" value="ECO:0007669"/>
    <property type="project" value="TreeGrafter"/>
</dbReference>
<dbReference type="GO" id="GO:0008270">
    <property type="term" value="F:zinc ion binding"/>
    <property type="evidence" value="ECO:0007669"/>
    <property type="project" value="UniProtKB-UniRule"/>
</dbReference>
<dbReference type="InterPro" id="IPR001365">
    <property type="entry name" value="A_deaminase_dom"/>
</dbReference>
<evidence type="ECO:0000259" key="10">
    <source>
        <dbReference type="Pfam" id="PF00962"/>
    </source>
</evidence>